<comment type="caution">
    <text evidence="4">The sequence shown here is derived from an EMBL/GenBank/DDBJ whole genome shotgun (WGS) entry which is preliminary data.</text>
</comment>
<dbReference type="Gene3D" id="1.25.40.10">
    <property type="entry name" value="Tetratricopeptide repeat domain"/>
    <property type="match status" value="1"/>
</dbReference>
<feature type="compositionally biased region" description="Basic residues" evidence="2">
    <location>
        <begin position="1"/>
        <end position="14"/>
    </location>
</feature>
<proteinExistence type="predicted"/>
<dbReference type="SUPFAM" id="SSF53098">
    <property type="entry name" value="Ribonuclease H-like"/>
    <property type="match status" value="1"/>
</dbReference>
<reference evidence="4 5" key="1">
    <citation type="submission" date="2021-01" db="EMBL/GenBank/DDBJ databases">
        <title>Genomic Encyclopedia of Type Strains, Phase IV (KMG-IV): sequencing the most valuable type-strain genomes for metagenomic binning, comparative biology and taxonomic classification.</title>
        <authorList>
            <person name="Goeker M."/>
        </authorList>
    </citation>
    <scope>NUCLEOTIDE SEQUENCE [LARGE SCALE GENOMIC DNA]</scope>
    <source>
        <strain evidence="4 5">DSM 28236</strain>
    </source>
</reference>
<gene>
    <name evidence="4" type="ORF">JOD45_003298</name>
</gene>
<dbReference type="SUPFAM" id="SSF48452">
    <property type="entry name" value="TPR-like"/>
    <property type="match status" value="1"/>
</dbReference>
<protein>
    <submittedName>
        <fullName evidence="4">Uncharacterized protein YprB with RNaseH-like and TPR domain</fullName>
    </submittedName>
</protein>
<dbReference type="Proteomes" id="UP000808914">
    <property type="component" value="Unassembled WGS sequence"/>
</dbReference>
<dbReference type="PANTHER" id="PTHR38462:SF1">
    <property type="entry name" value="YPRB RIBONUCLEASE H-LIKE DOMAIN-CONTAINING PROTEIN"/>
    <property type="match status" value="1"/>
</dbReference>
<dbReference type="InterPro" id="IPR012337">
    <property type="entry name" value="RNaseH-like_sf"/>
</dbReference>
<dbReference type="InterPro" id="IPR038720">
    <property type="entry name" value="YprB_RNase_H-like_dom"/>
</dbReference>
<keyword evidence="1" id="KW-0175">Coiled coil</keyword>
<dbReference type="RefSeq" id="WP_205004914.1">
    <property type="nucleotide sequence ID" value="NZ_JAFBER010000043.1"/>
</dbReference>
<accession>A0ABS2Q415</accession>
<feature type="domain" description="YprB ribonuclease H-like" evidence="3">
    <location>
        <begin position="107"/>
        <end position="277"/>
    </location>
</feature>
<feature type="compositionally biased region" description="Basic and acidic residues" evidence="2">
    <location>
        <begin position="15"/>
        <end position="33"/>
    </location>
</feature>
<evidence type="ECO:0000313" key="4">
    <source>
        <dbReference type="EMBL" id="MBM7647053.1"/>
    </source>
</evidence>
<keyword evidence="5" id="KW-1185">Reference proteome</keyword>
<dbReference type="Pfam" id="PF13482">
    <property type="entry name" value="RNase_H_2"/>
    <property type="match status" value="1"/>
</dbReference>
<evidence type="ECO:0000259" key="3">
    <source>
        <dbReference type="Pfam" id="PF13482"/>
    </source>
</evidence>
<feature type="coiled-coil region" evidence="1">
    <location>
        <begin position="387"/>
        <end position="418"/>
    </location>
</feature>
<evidence type="ECO:0000256" key="1">
    <source>
        <dbReference type="SAM" id="Coils"/>
    </source>
</evidence>
<dbReference type="PANTHER" id="PTHR38462">
    <property type="entry name" value="EXONUCLEASE-LIKE PROTEIN"/>
    <property type="match status" value="1"/>
</dbReference>
<sequence>MSLKKQLARYKKHLSREEADQKSESSARPLDANDRYQKELESAAERLNAKIRTFDDQFVLIRTETFDLNESHGPYSFGELGDVLCDWQKSNMSHPLSSAGRKIGDLLFFDTETTGLGAGAGHMIFLIGTARITDDKLVLKQYFLPGPGHEAAFYYYFLLDCPDLKNLVTYNGKAFDWPRVKTRHQFVKERVPALPAFGHFDLLHASRRLWKDQLSSVRLEAIEQNILNIKRQDDVPGHMAPFLYFQFLKQPKASLIEGVLKHNADDIKTLVTLYIHLSKKILHFNSSGIHDYEVYQIGKWHRYIGNDRQAILVFESLLHTKTLYAKKAMKELAALYKRVGRNDESLSLYEALAEEDMDPDICIEAAKLLEHQYKDIEKAISYTELALKRLEYKNTILKTKLNQEKQAITKRYNRLIKKTCRLASREAKTEA</sequence>
<evidence type="ECO:0000313" key="5">
    <source>
        <dbReference type="Proteomes" id="UP000808914"/>
    </source>
</evidence>
<dbReference type="EMBL" id="JAFBER010000043">
    <property type="protein sequence ID" value="MBM7647053.1"/>
    <property type="molecule type" value="Genomic_DNA"/>
</dbReference>
<organism evidence="4 5">
    <name type="scientific">Scopulibacillus daqui</name>
    <dbReference type="NCBI Taxonomy" id="1469162"/>
    <lineage>
        <taxon>Bacteria</taxon>
        <taxon>Bacillati</taxon>
        <taxon>Bacillota</taxon>
        <taxon>Bacilli</taxon>
        <taxon>Bacillales</taxon>
        <taxon>Sporolactobacillaceae</taxon>
        <taxon>Scopulibacillus</taxon>
    </lineage>
</organism>
<evidence type="ECO:0000256" key="2">
    <source>
        <dbReference type="SAM" id="MobiDB-lite"/>
    </source>
</evidence>
<name>A0ABS2Q415_9BACL</name>
<dbReference type="InterPro" id="IPR011990">
    <property type="entry name" value="TPR-like_helical_dom_sf"/>
</dbReference>
<feature type="region of interest" description="Disordered" evidence="2">
    <location>
        <begin position="1"/>
        <end position="33"/>
    </location>
</feature>